<comment type="caution">
    <text evidence="1">The sequence shown here is derived from an EMBL/GenBank/DDBJ whole genome shotgun (WGS) entry which is preliminary data.</text>
</comment>
<dbReference type="Proteomes" id="UP000246352">
    <property type="component" value="Unassembled WGS sequence"/>
</dbReference>
<keyword evidence="1" id="KW-0489">Methyltransferase</keyword>
<dbReference type="AlphaFoldDB" id="A0A317PMR1"/>
<evidence type="ECO:0000313" key="2">
    <source>
        <dbReference type="Proteomes" id="UP000246352"/>
    </source>
</evidence>
<dbReference type="InterPro" id="IPR029063">
    <property type="entry name" value="SAM-dependent_MTases_sf"/>
</dbReference>
<dbReference type="GO" id="GO:0032259">
    <property type="term" value="P:methylation"/>
    <property type="evidence" value="ECO:0007669"/>
    <property type="project" value="UniProtKB-KW"/>
</dbReference>
<name>A0A317PMR1_9HYPH</name>
<sequence>MISQAGIEQVLATFSPHLHLVDVQGWLTPVQQQALHALAALTRGPVLEIGPWIGRSTCCLARGLLLRSERMPGDRVVSIELNPDDSYFRRNADGDVEFWCPGDTEMRGIAKADLFDTHAAPVISSPGGIVARLKETLARHHLQHLVEIIVGDFKDVLPVARYGLIFSDVCHTPYEIERMVAGLRPVLTPGTLLCCHDTTPENRDALEQAIAYDWTTMSGSLHIGMIGEA</sequence>
<keyword evidence="2" id="KW-1185">Reference proteome</keyword>
<evidence type="ECO:0000313" key="1">
    <source>
        <dbReference type="EMBL" id="PWW01549.1"/>
    </source>
</evidence>
<dbReference type="RefSeq" id="WP_110031348.1">
    <property type="nucleotide sequence ID" value="NZ_QGTR01000002.1"/>
</dbReference>
<dbReference type="Gene3D" id="3.40.50.150">
    <property type="entry name" value="Vaccinia Virus protein VP39"/>
    <property type="match status" value="1"/>
</dbReference>
<proteinExistence type="predicted"/>
<protein>
    <submittedName>
        <fullName evidence="1">Methyltransferase family protein</fullName>
    </submittedName>
</protein>
<dbReference type="Pfam" id="PF13578">
    <property type="entry name" value="Methyltransf_24"/>
    <property type="match status" value="1"/>
</dbReference>
<reference evidence="1 2" key="1">
    <citation type="submission" date="2018-05" db="EMBL/GenBank/DDBJ databases">
        <title>Genomic Encyclopedia of Type Strains, Phase IV (KMG-IV): sequencing the most valuable type-strain genomes for metagenomic binning, comparative biology and taxonomic classification.</title>
        <authorList>
            <person name="Goeker M."/>
        </authorList>
    </citation>
    <scope>NUCLEOTIDE SEQUENCE [LARGE SCALE GENOMIC DNA]</scope>
    <source>
        <strain evidence="1 2">DSM 16791</strain>
    </source>
</reference>
<dbReference type="OrthoDB" id="7984038at2"/>
<organism evidence="1 2">
    <name type="scientific">Hoeflea marina</name>
    <dbReference type="NCBI Taxonomy" id="274592"/>
    <lineage>
        <taxon>Bacteria</taxon>
        <taxon>Pseudomonadati</taxon>
        <taxon>Pseudomonadota</taxon>
        <taxon>Alphaproteobacteria</taxon>
        <taxon>Hyphomicrobiales</taxon>
        <taxon>Rhizobiaceae</taxon>
        <taxon>Hoeflea</taxon>
    </lineage>
</organism>
<dbReference type="GO" id="GO:0008168">
    <property type="term" value="F:methyltransferase activity"/>
    <property type="evidence" value="ECO:0007669"/>
    <property type="project" value="UniProtKB-KW"/>
</dbReference>
<dbReference type="EMBL" id="QGTR01000002">
    <property type="protein sequence ID" value="PWW01549.1"/>
    <property type="molecule type" value="Genomic_DNA"/>
</dbReference>
<keyword evidence="1" id="KW-0808">Transferase</keyword>
<accession>A0A317PMR1</accession>
<gene>
    <name evidence="1" type="ORF">DFR52_102211</name>
</gene>
<dbReference type="SUPFAM" id="SSF53335">
    <property type="entry name" value="S-adenosyl-L-methionine-dependent methyltransferases"/>
    <property type="match status" value="1"/>
</dbReference>